<comment type="caution">
    <text evidence="3">The sequence shown here is derived from an EMBL/GenBank/DDBJ whole genome shotgun (WGS) entry which is preliminary data.</text>
</comment>
<dbReference type="GO" id="GO:0016567">
    <property type="term" value="P:protein ubiquitination"/>
    <property type="evidence" value="ECO:0007669"/>
    <property type="project" value="TreeGrafter"/>
</dbReference>
<evidence type="ECO:0000256" key="1">
    <source>
        <dbReference type="SAM" id="MobiDB-lite"/>
    </source>
</evidence>
<accession>A0A9P3FY10</accession>
<reference evidence="3 4" key="1">
    <citation type="submission" date="2021-08" db="EMBL/GenBank/DDBJ databases">
        <title>Draft Genome Sequence of Phanerochaete sordida strain YK-624.</title>
        <authorList>
            <person name="Mori T."/>
            <person name="Dohra H."/>
            <person name="Suzuki T."/>
            <person name="Kawagishi H."/>
            <person name="Hirai H."/>
        </authorList>
    </citation>
    <scope>NUCLEOTIDE SEQUENCE [LARGE SCALE GENOMIC DNA]</scope>
    <source>
        <strain evidence="3 4">YK-624</strain>
    </source>
</reference>
<feature type="compositionally biased region" description="Basic and acidic residues" evidence="1">
    <location>
        <begin position="199"/>
        <end position="217"/>
    </location>
</feature>
<feature type="region of interest" description="Disordered" evidence="1">
    <location>
        <begin position="291"/>
        <end position="316"/>
    </location>
</feature>
<sequence length="428" mass="46793">MPPPRTTKGKKRAYISSSEDEASDTPVASSSQPPLTLKIKKPRRAVTKKCPVCDEEIPVRLLDKHADLEAERLDEIMRHIGSTEVLGAAEPDDGFTARTRKSAVKARKNMQASSSSATLEVVDKSLRAIKKHRKQRHAKLREMTREEEDSGGLSGFRAGRGRWAGGGQGTLCPVCLKMVPGDPDVVEAHVDACLAHEARVQSERERSEQEERRRSEQAWEEVDIDDDMQLRATEGASLRGMGIAVRDETQQDIDDEIDIDGEDEVIYGAAQFNEGDVLGSRPLSVDEDVDVEIDGDGDEDVGSQSPEASGSSLATTSTSTLRQLIVEGKVVKKTALAEAETAYVKESMDEIMGVGETEEAERAVELARKSGDVCALVAALENKVKLLESTRVASSTSLLCRICLDPYTEPTVSTGCWHTCCHLRRVYL</sequence>
<dbReference type="EMBL" id="BPQB01000001">
    <property type="protein sequence ID" value="GJE84289.1"/>
    <property type="molecule type" value="Genomic_DNA"/>
</dbReference>
<evidence type="ECO:0000259" key="2">
    <source>
        <dbReference type="Pfam" id="PF15926"/>
    </source>
</evidence>
<evidence type="ECO:0000313" key="3">
    <source>
        <dbReference type="EMBL" id="GJE84289.1"/>
    </source>
</evidence>
<keyword evidence="4" id="KW-1185">Reference proteome</keyword>
<dbReference type="Pfam" id="PF15926">
    <property type="entry name" value="RNF220"/>
    <property type="match status" value="1"/>
</dbReference>
<feature type="domain" description="E3 ubiquitin-protein ligase RNF220 middle" evidence="2">
    <location>
        <begin position="48"/>
        <end position="278"/>
    </location>
</feature>
<feature type="region of interest" description="Disordered" evidence="1">
    <location>
        <begin position="131"/>
        <end position="156"/>
    </location>
</feature>
<dbReference type="AlphaFoldDB" id="A0A9P3FY10"/>
<dbReference type="PANTHER" id="PTHR13459:SF1">
    <property type="entry name" value="E3 UBIQUITIN-PROTEIN LIGASE RNF220 ISOFORM X1"/>
    <property type="match status" value="1"/>
</dbReference>
<name>A0A9P3FY10_9APHY</name>
<dbReference type="InterPro" id="IPR052443">
    <property type="entry name" value="E3_ubiq-ligase_RNF220-like"/>
</dbReference>
<feature type="region of interest" description="Disordered" evidence="1">
    <location>
        <begin position="1"/>
        <end position="44"/>
    </location>
</feature>
<protein>
    <recommendedName>
        <fullName evidence="2">E3 ubiquitin-protein ligase RNF220 middle domain-containing protein</fullName>
    </recommendedName>
</protein>
<organism evidence="3 4">
    <name type="scientific">Phanerochaete sordida</name>
    <dbReference type="NCBI Taxonomy" id="48140"/>
    <lineage>
        <taxon>Eukaryota</taxon>
        <taxon>Fungi</taxon>
        <taxon>Dikarya</taxon>
        <taxon>Basidiomycota</taxon>
        <taxon>Agaricomycotina</taxon>
        <taxon>Agaricomycetes</taxon>
        <taxon>Polyporales</taxon>
        <taxon>Phanerochaetaceae</taxon>
        <taxon>Phanerochaete</taxon>
    </lineage>
</organism>
<feature type="compositionally biased region" description="Acidic residues" evidence="1">
    <location>
        <begin position="291"/>
        <end position="301"/>
    </location>
</feature>
<dbReference type="Proteomes" id="UP000703269">
    <property type="component" value="Unassembled WGS sequence"/>
</dbReference>
<feature type="region of interest" description="Disordered" evidence="1">
    <location>
        <begin position="199"/>
        <end position="220"/>
    </location>
</feature>
<proteinExistence type="predicted"/>
<gene>
    <name evidence="3" type="ORF">PsYK624_003650</name>
</gene>
<dbReference type="PANTHER" id="PTHR13459">
    <property type="entry name" value="E3 UBIQUITIN-PROTEIN LIGASE RNF220 ISOFORM X1"/>
    <property type="match status" value="1"/>
</dbReference>
<dbReference type="OrthoDB" id="6270329at2759"/>
<evidence type="ECO:0000313" key="4">
    <source>
        <dbReference type="Proteomes" id="UP000703269"/>
    </source>
</evidence>
<dbReference type="GO" id="GO:0061630">
    <property type="term" value="F:ubiquitin protein ligase activity"/>
    <property type="evidence" value="ECO:0007669"/>
    <property type="project" value="TreeGrafter"/>
</dbReference>
<dbReference type="InterPro" id="IPR031824">
    <property type="entry name" value="RNF220_mid"/>
</dbReference>